<evidence type="ECO:0000313" key="1">
    <source>
        <dbReference type="EMBL" id="JAH30107.1"/>
    </source>
</evidence>
<dbReference type="AlphaFoldDB" id="A0A0E9RMQ5"/>
<dbReference type="EMBL" id="GBXM01078470">
    <property type="protein sequence ID" value="JAH30107.1"/>
    <property type="molecule type" value="Transcribed_RNA"/>
</dbReference>
<name>A0A0E9RMQ5_ANGAN</name>
<organism evidence="1">
    <name type="scientific">Anguilla anguilla</name>
    <name type="common">European freshwater eel</name>
    <name type="synonym">Muraena anguilla</name>
    <dbReference type="NCBI Taxonomy" id="7936"/>
    <lineage>
        <taxon>Eukaryota</taxon>
        <taxon>Metazoa</taxon>
        <taxon>Chordata</taxon>
        <taxon>Craniata</taxon>
        <taxon>Vertebrata</taxon>
        <taxon>Euteleostomi</taxon>
        <taxon>Actinopterygii</taxon>
        <taxon>Neopterygii</taxon>
        <taxon>Teleostei</taxon>
        <taxon>Anguilliformes</taxon>
        <taxon>Anguillidae</taxon>
        <taxon>Anguilla</taxon>
    </lineage>
</organism>
<sequence>MVGQDLMWDGRLFQSLGAATEKAWSPLVLRREWGDREESFC</sequence>
<protein>
    <submittedName>
        <fullName evidence="1">Uncharacterized protein</fullName>
    </submittedName>
</protein>
<accession>A0A0E9RMQ5</accession>
<reference evidence="1" key="1">
    <citation type="submission" date="2014-11" db="EMBL/GenBank/DDBJ databases">
        <authorList>
            <person name="Amaro Gonzalez C."/>
        </authorList>
    </citation>
    <scope>NUCLEOTIDE SEQUENCE</scope>
</reference>
<proteinExistence type="predicted"/>
<reference evidence="1" key="2">
    <citation type="journal article" date="2015" name="Fish Shellfish Immunol.">
        <title>Early steps in the European eel (Anguilla anguilla)-Vibrio vulnificus interaction in the gills: Role of the RtxA13 toxin.</title>
        <authorList>
            <person name="Callol A."/>
            <person name="Pajuelo D."/>
            <person name="Ebbesson L."/>
            <person name="Teles M."/>
            <person name="MacKenzie S."/>
            <person name="Amaro C."/>
        </authorList>
    </citation>
    <scope>NUCLEOTIDE SEQUENCE</scope>
</reference>